<dbReference type="InterPro" id="IPR052674">
    <property type="entry name" value="SelWTH-like"/>
</dbReference>
<name>A0A177W8Z9_BATDL</name>
<evidence type="ECO:0008006" key="4">
    <source>
        <dbReference type="Google" id="ProtNLM"/>
    </source>
</evidence>
<reference evidence="2 3" key="2">
    <citation type="submission" date="2016-05" db="EMBL/GenBank/DDBJ databases">
        <title>Lineage-specific infection strategies underlie the spectrum of fungal disease in amphibians.</title>
        <authorList>
            <person name="Cuomo C.A."/>
            <person name="Farrer R.A."/>
            <person name="James T."/>
            <person name="Longcore J."/>
            <person name="Birren B."/>
        </authorList>
    </citation>
    <scope>NUCLEOTIDE SEQUENCE [LARGE SCALE GENOMIC DNA]</scope>
    <source>
        <strain evidence="2 3">JEL423</strain>
    </source>
</reference>
<dbReference type="GO" id="GO:0005794">
    <property type="term" value="C:Golgi apparatus"/>
    <property type="evidence" value="ECO:0007669"/>
    <property type="project" value="TreeGrafter"/>
</dbReference>
<organism evidence="2 3">
    <name type="scientific">Batrachochytrium dendrobatidis (strain JEL423)</name>
    <dbReference type="NCBI Taxonomy" id="403673"/>
    <lineage>
        <taxon>Eukaryota</taxon>
        <taxon>Fungi</taxon>
        <taxon>Fungi incertae sedis</taxon>
        <taxon>Chytridiomycota</taxon>
        <taxon>Chytridiomycota incertae sedis</taxon>
        <taxon>Chytridiomycetes</taxon>
        <taxon>Rhizophydiales</taxon>
        <taxon>Rhizophydiales incertae sedis</taxon>
        <taxon>Batrachochytrium</taxon>
    </lineage>
</organism>
<dbReference type="Proteomes" id="UP000077115">
    <property type="component" value="Unassembled WGS sequence"/>
</dbReference>
<evidence type="ECO:0000313" key="2">
    <source>
        <dbReference type="EMBL" id="OAJ36174.1"/>
    </source>
</evidence>
<dbReference type="EMBL" id="DS022300">
    <property type="protein sequence ID" value="OAJ36174.1"/>
    <property type="molecule type" value="Genomic_DNA"/>
</dbReference>
<accession>A0A177W8Z9</accession>
<protein>
    <recommendedName>
        <fullName evidence="4">Selenoprotein H</fullName>
    </recommendedName>
</protein>
<sequence length="213" mass="22492">MTDSVGSDGHEASRRGRSRKTAVETAPEASKSKTARSRKIDTAAEPTEAEPSTKKPRKATAIAKVKAVGHAGNARTTRSAKPKVELVSTATKSNKAASASETVAPLADHDLTVANSGGFITIEHAISCSTYKGKGSALGKALKAAFPKSTIEINPVKPRAASFDIRVKKSPSDDWTTVWNGHSMGPPRNLKFIDVEKAVDLVTCYFDGQTAES</sequence>
<dbReference type="PANTHER" id="PTHR33638:SF1">
    <property type="entry name" value="SELENOPROTEIN H"/>
    <property type="match status" value="1"/>
</dbReference>
<dbReference type="PANTHER" id="PTHR33638">
    <property type="entry name" value="SELENOPROTEIN H"/>
    <property type="match status" value="1"/>
</dbReference>
<gene>
    <name evidence="2" type="ORF">BDEG_20376</name>
</gene>
<proteinExistence type="predicted"/>
<dbReference type="AlphaFoldDB" id="A0A177W8Z9"/>
<reference evidence="2 3" key="1">
    <citation type="submission" date="2006-10" db="EMBL/GenBank/DDBJ databases">
        <title>The Genome Sequence of Batrachochytrium dendrobatidis JEL423.</title>
        <authorList>
            <consortium name="The Broad Institute Genome Sequencing Platform"/>
            <person name="Birren B."/>
            <person name="Lander E."/>
            <person name="Galagan J."/>
            <person name="Cuomo C."/>
            <person name="Devon K."/>
            <person name="Jaffe D."/>
            <person name="Butler J."/>
            <person name="Alvarez P."/>
            <person name="Gnerre S."/>
            <person name="Grabherr M."/>
            <person name="Kleber M."/>
            <person name="Mauceli E."/>
            <person name="Brockman W."/>
            <person name="Young S."/>
            <person name="LaButti K."/>
            <person name="Sykes S."/>
            <person name="DeCaprio D."/>
            <person name="Crawford M."/>
            <person name="Koehrsen M."/>
            <person name="Engels R."/>
            <person name="Montgomery P."/>
            <person name="Pearson M."/>
            <person name="Howarth C."/>
            <person name="Larson L."/>
            <person name="White J."/>
            <person name="O'Leary S."/>
            <person name="Kodira C."/>
            <person name="Zeng Q."/>
            <person name="Yandava C."/>
            <person name="Alvarado L."/>
            <person name="Longcore J."/>
            <person name="James T."/>
        </authorList>
    </citation>
    <scope>NUCLEOTIDE SEQUENCE [LARGE SCALE GENOMIC DNA]</scope>
    <source>
        <strain evidence="2 3">JEL423</strain>
    </source>
</reference>
<evidence type="ECO:0000313" key="3">
    <source>
        <dbReference type="Proteomes" id="UP000077115"/>
    </source>
</evidence>
<feature type="region of interest" description="Disordered" evidence="1">
    <location>
        <begin position="1"/>
        <end position="60"/>
    </location>
</feature>
<evidence type="ECO:0000256" key="1">
    <source>
        <dbReference type="SAM" id="MobiDB-lite"/>
    </source>
</evidence>
<dbReference type="VEuPathDB" id="FungiDB:BDEG_20376"/>